<sequence>MRPAESASRSDPARAAERAAERRALRNAAIACLVIALGVYVINSLSIMTVIERGGGLRPAWYPWVLEGTAVIGLLAGLPVIVWFGHRFAFEPGRWRTSLAVHLAGALIYGAIQIAIMLGLRAALWPVLFAEAYVYGDAPFDIALYEFRKQAGIYAGFQAVVWVARHIERLRMDAAAAHADARAAQRVTLKCGGRTFHLDAGDFVAAKAAGNYVEARFGPREHLARMTLSELAALLREADIDVARVHRSWLVNRAAIAETAPDGQGGLVITLADGTTIPGSRRYRAAGDAAGS</sequence>
<dbReference type="GO" id="GO:0003677">
    <property type="term" value="F:DNA binding"/>
    <property type="evidence" value="ECO:0007669"/>
    <property type="project" value="InterPro"/>
</dbReference>
<comment type="caution">
    <text evidence="3">The sequence shown here is derived from an EMBL/GenBank/DDBJ whole genome shotgun (WGS) entry which is preliminary data.</text>
</comment>
<gene>
    <name evidence="3" type="ORF">DDZ18_01515</name>
</gene>
<evidence type="ECO:0000313" key="4">
    <source>
        <dbReference type="Proteomes" id="UP000245168"/>
    </source>
</evidence>
<evidence type="ECO:0000313" key="3">
    <source>
        <dbReference type="EMBL" id="PWE18311.1"/>
    </source>
</evidence>
<dbReference type="Gene3D" id="2.40.50.1020">
    <property type="entry name" value="LytTr DNA-binding domain"/>
    <property type="match status" value="1"/>
</dbReference>
<feature type="transmembrane region" description="Helical" evidence="1">
    <location>
        <begin position="28"/>
        <end position="49"/>
    </location>
</feature>
<dbReference type="InterPro" id="IPR046947">
    <property type="entry name" value="LytR-like"/>
</dbReference>
<keyword evidence="1" id="KW-1133">Transmembrane helix</keyword>
<feature type="transmembrane region" description="Helical" evidence="1">
    <location>
        <begin position="97"/>
        <end position="120"/>
    </location>
</feature>
<dbReference type="Proteomes" id="UP000245168">
    <property type="component" value="Unassembled WGS sequence"/>
</dbReference>
<dbReference type="PANTHER" id="PTHR37299:SF1">
    <property type="entry name" value="STAGE 0 SPORULATION PROTEIN A HOMOLOG"/>
    <property type="match status" value="1"/>
</dbReference>
<dbReference type="SMART" id="SM00850">
    <property type="entry name" value="LytTR"/>
    <property type="match status" value="1"/>
</dbReference>
<evidence type="ECO:0000256" key="1">
    <source>
        <dbReference type="SAM" id="Phobius"/>
    </source>
</evidence>
<dbReference type="OrthoDB" id="9781059at2"/>
<dbReference type="PIRSF" id="PIRSF031767">
    <property type="entry name" value="MHYE_LytTR"/>
    <property type="match status" value="1"/>
</dbReference>
<dbReference type="InterPro" id="IPR007492">
    <property type="entry name" value="LytTR_DNA-bd_dom"/>
</dbReference>
<dbReference type="PROSITE" id="PS50930">
    <property type="entry name" value="HTH_LYTTR"/>
    <property type="match status" value="1"/>
</dbReference>
<dbReference type="Pfam" id="PF04397">
    <property type="entry name" value="LytTR"/>
    <property type="match status" value="1"/>
</dbReference>
<dbReference type="PANTHER" id="PTHR37299">
    <property type="entry name" value="TRANSCRIPTIONAL REGULATOR-RELATED"/>
    <property type="match status" value="1"/>
</dbReference>
<dbReference type="InterPro" id="IPR012379">
    <property type="entry name" value="LytTR_MHYE"/>
</dbReference>
<reference evidence="4" key="1">
    <citation type="submission" date="2018-05" db="EMBL/GenBank/DDBJ databases">
        <authorList>
            <person name="Liu B.-T."/>
        </authorList>
    </citation>
    <scope>NUCLEOTIDE SEQUENCE [LARGE SCALE GENOMIC DNA]</scope>
    <source>
        <strain evidence="4">WD6-1</strain>
    </source>
</reference>
<dbReference type="AlphaFoldDB" id="A0A2U2BWB7"/>
<dbReference type="RefSeq" id="WP_109251586.1">
    <property type="nucleotide sequence ID" value="NZ_QEXV01000001.1"/>
</dbReference>
<evidence type="ECO:0000259" key="2">
    <source>
        <dbReference type="PROSITE" id="PS50930"/>
    </source>
</evidence>
<accession>A0A2U2BWB7</accession>
<dbReference type="EMBL" id="QEXV01000001">
    <property type="protein sequence ID" value="PWE18311.1"/>
    <property type="molecule type" value="Genomic_DNA"/>
</dbReference>
<organism evidence="3 4">
    <name type="scientific">Marinicauda salina</name>
    <dbReference type="NCBI Taxonomy" id="2135793"/>
    <lineage>
        <taxon>Bacteria</taxon>
        <taxon>Pseudomonadati</taxon>
        <taxon>Pseudomonadota</taxon>
        <taxon>Alphaproteobacteria</taxon>
        <taxon>Maricaulales</taxon>
        <taxon>Maricaulaceae</taxon>
        <taxon>Marinicauda</taxon>
    </lineage>
</organism>
<dbReference type="GO" id="GO:0000156">
    <property type="term" value="F:phosphorelay response regulator activity"/>
    <property type="evidence" value="ECO:0007669"/>
    <property type="project" value="InterPro"/>
</dbReference>
<keyword evidence="1" id="KW-0472">Membrane</keyword>
<feature type="transmembrane region" description="Helical" evidence="1">
    <location>
        <begin position="61"/>
        <end position="85"/>
    </location>
</feature>
<protein>
    <recommendedName>
        <fullName evidence="2">HTH LytTR-type domain-containing protein</fullName>
    </recommendedName>
</protein>
<feature type="domain" description="HTH LytTR-type" evidence="2">
    <location>
        <begin position="187"/>
        <end position="292"/>
    </location>
</feature>
<keyword evidence="1" id="KW-0812">Transmembrane</keyword>
<proteinExistence type="predicted"/>
<name>A0A2U2BWB7_9PROT</name>
<keyword evidence="4" id="KW-1185">Reference proteome</keyword>